<reference evidence="2 3" key="1">
    <citation type="submission" date="2013-12" db="EMBL/GenBank/DDBJ databases">
        <title>Draft genome of the parsitic nematode Ancylostoma duodenale.</title>
        <authorList>
            <person name="Mitreva M."/>
        </authorList>
    </citation>
    <scope>NUCLEOTIDE SEQUENCE [LARGE SCALE GENOMIC DNA]</scope>
    <source>
        <strain evidence="2 3">Zhejiang</strain>
    </source>
</reference>
<feature type="domain" description="Reverse transcriptase" evidence="1">
    <location>
        <begin position="211"/>
        <end position="437"/>
    </location>
</feature>
<dbReference type="Proteomes" id="UP000054047">
    <property type="component" value="Unassembled WGS sequence"/>
</dbReference>
<keyword evidence="2" id="KW-0548">Nucleotidyltransferase</keyword>
<dbReference type="CDD" id="cd01650">
    <property type="entry name" value="RT_nLTR_like"/>
    <property type="match status" value="1"/>
</dbReference>
<dbReference type="SUPFAM" id="SSF56672">
    <property type="entry name" value="DNA/RNA polymerases"/>
    <property type="match status" value="1"/>
</dbReference>
<dbReference type="OrthoDB" id="410104at2759"/>
<keyword evidence="2" id="KW-0695">RNA-directed DNA polymerase</keyword>
<dbReference type="Pfam" id="PF00078">
    <property type="entry name" value="RVT_1"/>
    <property type="match status" value="1"/>
</dbReference>
<dbReference type="GO" id="GO:0003964">
    <property type="term" value="F:RNA-directed DNA polymerase activity"/>
    <property type="evidence" value="ECO:0007669"/>
    <property type="project" value="UniProtKB-KW"/>
</dbReference>
<evidence type="ECO:0000259" key="1">
    <source>
        <dbReference type="PROSITE" id="PS50878"/>
    </source>
</evidence>
<protein>
    <submittedName>
        <fullName evidence="2">Reverse transcriptase</fullName>
    </submittedName>
</protein>
<organism evidence="2 3">
    <name type="scientific">Ancylostoma duodenale</name>
    <dbReference type="NCBI Taxonomy" id="51022"/>
    <lineage>
        <taxon>Eukaryota</taxon>
        <taxon>Metazoa</taxon>
        <taxon>Ecdysozoa</taxon>
        <taxon>Nematoda</taxon>
        <taxon>Chromadorea</taxon>
        <taxon>Rhabditida</taxon>
        <taxon>Rhabditina</taxon>
        <taxon>Rhabditomorpha</taxon>
        <taxon>Strongyloidea</taxon>
        <taxon>Ancylostomatidae</taxon>
        <taxon>Ancylostomatinae</taxon>
        <taxon>Ancylostoma</taxon>
    </lineage>
</organism>
<dbReference type="EMBL" id="KN727167">
    <property type="protein sequence ID" value="KIH66324.1"/>
    <property type="molecule type" value="Genomic_DNA"/>
</dbReference>
<gene>
    <name evidence="2" type="ORF">ANCDUO_03348</name>
</gene>
<evidence type="ECO:0000313" key="3">
    <source>
        <dbReference type="Proteomes" id="UP000054047"/>
    </source>
</evidence>
<dbReference type="InterPro" id="IPR043502">
    <property type="entry name" value="DNA/RNA_pol_sf"/>
</dbReference>
<name>A0A0C2H468_9BILA</name>
<sequence>MARAIAAKEGFEMVDDINEDYTHLAGTIVKIKKECRAAAPNHATRRISSNTRALLEKRRHMDRQANHLEYAVLSRLCRQRLAEDHANFVSSRLLDAAHSKRSLKVEKRALAEHRLSIPCLKAPDGSRCSSRPGMESIMANFYSALFRSGSGQTTAVLSPGEEVPPFLTSEVRHAIEAMPRGKAPGADGITVELLQACGPTLHTALARRFSHYLTKCEVPTAWKQSSTILLYKKGDKEDLENYRPITLLLVLYKVFMRCILTRIRKFSTLDHIITCCRLIQSAREYQEPLVLTFIDYKKAFDSVEPAKVWKALEEQGVERRYTKVLSECYLGCTVFRSFLNDIGVFVEKGVRRGDPVPPNLFAACLGSVIHSCDWSTFEVLIDGMRLNHLQFADDIVLITRSPGDVSEMLQLLHEEGRKAGLNINTMKTKVMRNTFSS</sequence>
<accession>A0A0C2H468</accession>
<dbReference type="InterPro" id="IPR000477">
    <property type="entry name" value="RT_dom"/>
</dbReference>
<proteinExistence type="predicted"/>
<keyword evidence="3" id="KW-1185">Reference proteome</keyword>
<dbReference type="PANTHER" id="PTHR19446">
    <property type="entry name" value="REVERSE TRANSCRIPTASES"/>
    <property type="match status" value="1"/>
</dbReference>
<dbReference type="PROSITE" id="PS50878">
    <property type="entry name" value="RT_POL"/>
    <property type="match status" value="1"/>
</dbReference>
<dbReference type="AlphaFoldDB" id="A0A0C2H468"/>
<evidence type="ECO:0000313" key="2">
    <source>
        <dbReference type="EMBL" id="KIH66324.1"/>
    </source>
</evidence>
<keyword evidence="2" id="KW-0808">Transferase</keyword>